<keyword evidence="5" id="KW-1185">Reference proteome</keyword>
<dbReference type="Pfam" id="PF05918">
    <property type="entry name" value="API5"/>
    <property type="match status" value="1"/>
</dbReference>
<dbReference type="SUPFAM" id="SSF48371">
    <property type="entry name" value="ARM repeat"/>
    <property type="match status" value="1"/>
</dbReference>
<dbReference type="Proteomes" id="UP000092993">
    <property type="component" value="Unassembled WGS sequence"/>
</dbReference>
<evidence type="ECO:0000313" key="5">
    <source>
        <dbReference type="Proteomes" id="UP000092993"/>
    </source>
</evidence>
<reference evidence="4 5" key="1">
    <citation type="submission" date="2016-03" db="EMBL/GenBank/DDBJ databases">
        <title>Whole genome sequencing of Grifola frondosa 9006-11.</title>
        <authorList>
            <person name="Min B."/>
            <person name="Park H."/>
            <person name="Kim J.-G."/>
            <person name="Cho H."/>
            <person name="Oh Y.-L."/>
            <person name="Kong W.-S."/>
            <person name="Choi I.-G."/>
        </authorList>
    </citation>
    <scope>NUCLEOTIDE SEQUENCE [LARGE SCALE GENOMIC DNA]</scope>
    <source>
        <strain evidence="4 5">9006-11</strain>
    </source>
</reference>
<evidence type="ECO:0000256" key="2">
    <source>
        <dbReference type="ARBA" id="ARBA00022703"/>
    </source>
</evidence>
<organism evidence="4 5">
    <name type="scientific">Grifola frondosa</name>
    <name type="common">Maitake</name>
    <name type="synonym">Polyporus frondosus</name>
    <dbReference type="NCBI Taxonomy" id="5627"/>
    <lineage>
        <taxon>Eukaryota</taxon>
        <taxon>Fungi</taxon>
        <taxon>Dikarya</taxon>
        <taxon>Basidiomycota</taxon>
        <taxon>Agaricomycotina</taxon>
        <taxon>Agaricomycetes</taxon>
        <taxon>Polyporales</taxon>
        <taxon>Grifolaceae</taxon>
        <taxon>Grifola</taxon>
    </lineage>
</organism>
<evidence type="ECO:0000256" key="3">
    <source>
        <dbReference type="SAM" id="MobiDB-lite"/>
    </source>
</evidence>
<accession>A0A1C7M3R7</accession>
<keyword evidence="2" id="KW-0053">Apoptosis</keyword>
<dbReference type="EMBL" id="LUGG01000013">
    <property type="protein sequence ID" value="OBZ71046.1"/>
    <property type="molecule type" value="Genomic_DNA"/>
</dbReference>
<dbReference type="InterPro" id="IPR008383">
    <property type="entry name" value="API5"/>
</dbReference>
<feature type="compositionally biased region" description="Basic and acidic residues" evidence="3">
    <location>
        <begin position="507"/>
        <end position="520"/>
    </location>
</feature>
<feature type="compositionally biased region" description="Basic and acidic residues" evidence="3">
    <location>
        <begin position="580"/>
        <end position="593"/>
    </location>
</feature>
<dbReference type="AlphaFoldDB" id="A0A1C7M3R7"/>
<feature type="compositionally biased region" description="Pro residues" evidence="3">
    <location>
        <begin position="441"/>
        <end position="450"/>
    </location>
</feature>
<dbReference type="GO" id="GO:0043066">
    <property type="term" value="P:negative regulation of apoptotic process"/>
    <property type="evidence" value="ECO:0007669"/>
    <property type="project" value="TreeGrafter"/>
</dbReference>
<name>A0A1C7M3R7_GRIFR</name>
<comment type="similarity">
    <text evidence="1">Belongs to the API5 family.</text>
</comment>
<gene>
    <name evidence="4" type="primary">api5-b</name>
    <name evidence="4" type="ORF">A0H81_09294</name>
</gene>
<feature type="region of interest" description="Disordered" evidence="3">
    <location>
        <begin position="1"/>
        <end position="28"/>
    </location>
</feature>
<dbReference type="GO" id="GO:0005634">
    <property type="term" value="C:nucleus"/>
    <property type="evidence" value="ECO:0007669"/>
    <property type="project" value="TreeGrafter"/>
</dbReference>
<feature type="compositionally biased region" description="Polar residues" evidence="3">
    <location>
        <begin position="455"/>
        <end position="466"/>
    </location>
</feature>
<dbReference type="OrthoDB" id="19224at2759"/>
<dbReference type="GO" id="GO:0003723">
    <property type="term" value="F:RNA binding"/>
    <property type="evidence" value="ECO:0007669"/>
    <property type="project" value="TreeGrafter"/>
</dbReference>
<feature type="region of interest" description="Disordered" evidence="3">
    <location>
        <begin position="435"/>
        <end position="668"/>
    </location>
</feature>
<proteinExistence type="inferred from homology"/>
<dbReference type="STRING" id="5627.A0A1C7M3R7"/>
<feature type="compositionally biased region" description="Basic and acidic residues" evidence="3">
    <location>
        <begin position="468"/>
        <end position="485"/>
    </location>
</feature>
<sequence>MSLAEQEKEIKEQLRRAERTPNRTSASRRETLKRLIDLAHSPHPSLKIIAANNLKFFIKDFPDLEDDAINAVYDLCEDQVSQVRIMGYAAIVDVSKEQQKWVKRNADVLVQLLQSDEPEEVVVVKKSLTTHLDMDPAVTLGVLCDQIVPPDEPMDEEEQAIRDRLRSLVFAYVTGEAKRAIVERHTSVPGSPAEEVLVSGLFKAITKLPPTDIDIIVKDILVSLPTFKPNSSRGRALLDVVLGQARSSLKIDLPAGSEHSSLDRTRYYLELASFIAVARRLAHPSHLLRFYYTSLTPKLLLVRLTEDAQMFVISRVAETFAACEELNATAQGATSTDDALLRKQFPDVCTILLQFFSATKSADIRPWNACRTLLQACVRRKQEANWTVPSHLAATLRNIEKLAIAAGPQEQGEEKAQATGRVAGTEDVQSLIRSLLEPVKPRPPIPPAPSTPTTDVTKGMSSSGNAGKNDRRIMNVNKRKLDDRPLSLPPRPQTVVTGGASTPIAPRADRQRPPRMRERAATASTSNGHQPSAEDQPRAPKRAKKGGGGPADESKPVPSLLSRLQGPPSPASGSRSTRLSTERDSGPIRHRTESSSVLPTKRTLTESPDPDRDPVGGYSIRGAARAAHRASPSGEHQLKASSLLDRMQGGDDGDANGRNKRRKRTTRP</sequence>
<dbReference type="OMA" id="YDLCEDS"/>
<evidence type="ECO:0000313" key="4">
    <source>
        <dbReference type="EMBL" id="OBZ71046.1"/>
    </source>
</evidence>
<dbReference type="InterPro" id="IPR016024">
    <property type="entry name" value="ARM-type_fold"/>
</dbReference>
<feature type="compositionally biased region" description="Basic residues" evidence="3">
    <location>
        <begin position="658"/>
        <end position="668"/>
    </location>
</feature>
<dbReference type="PANTHER" id="PTHR12758:SF19">
    <property type="entry name" value="APOPTOSIS INHIBITOR 5"/>
    <property type="match status" value="1"/>
</dbReference>
<dbReference type="GO" id="GO:0006915">
    <property type="term" value="P:apoptotic process"/>
    <property type="evidence" value="ECO:0007669"/>
    <property type="project" value="UniProtKB-KW"/>
</dbReference>
<comment type="caution">
    <text evidence="4">The sequence shown here is derived from an EMBL/GenBank/DDBJ whole genome shotgun (WGS) entry which is preliminary data.</text>
</comment>
<protein>
    <submittedName>
        <fullName evidence="4">Apoptosis inhibitor 5-B</fullName>
    </submittedName>
</protein>
<evidence type="ECO:0000256" key="1">
    <source>
        <dbReference type="ARBA" id="ARBA00009515"/>
    </source>
</evidence>
<dbReference type="PANTHER" id="PTHR12758">
    <property type="entry name" value="APOPTOSIS INHIBITOR 5-RELATED"/>
    <property type="match status" value="1"/>
</dbReference>